<dbReference type="PROSITE" id="PS00409">
    <property type="entry name" value="PROKAR_NTER_METHYL"/>
    <property type="match status" value="1"/>
</dbReference>
<proteinExistence type="predicted"/>
<comment type="caution">
    <text evidence="3">The sequence shown here is derived from an EMBL/GenBank/DDBJ whole genome shotgun (WGS) entry which is preliminary data.</text>
</comment>
<name>A0A9D0ZS78_9FIRM</name>
<dbReference type="NCBIfam" id="TIGR02532">
    <property type="entry name" value="IV_pilin_GFxxxE"/>
    <property type="match status" value="1"/>
</dbReference>
<dbReference type="AlphaFoldDB" id="A0A9D0ZS78"/>
<keyword evidence="2" id="KW-0472">Membrane</keyword>
<organism evidence="3 4">
    <name type="scientific">Candidatus Coprosoma intestinipullorum</name>
    <dbReference type="NCBI Taxonomy" id="2840752"/>
    <lineage>
        <taxon>Bacteria</taxon>
        <taxon>Bacillati</taxon>
        <taxon>Bacillota</taxon>
        <taxon>Bacillota incertae sedis</taxon>
        <taxon>Candidatus Coprosoma</taxon>
    </lineage>
</organism>
<reference evidence="3" key="1">
    <citation type="submission" date="2020-10" db="EMBL/GenBank/DDBJ databases">
        <authorList>
            <person name="Gilroy R."/>
        </authorList>
    </citation>
    <scope>NUCLEOTIDE SEQUENCE</scope>
    <source>
        <strain evidence="3">CHK147-3167</strain>
    </source>
</reference>
<evidence type="ECO:0000256" key="1">
    <source>
        <dbReference type="ARBA" id="ARBA00022481"/>
    </source>
</evidence>
<sequence length="124" mass="14078">MKKGFTLVELLAVIIILGIILLIIVPNVAGILNRSQERLNEEQVREIESAAKQWGLRNLNIKDNKPYKGDNVISYVTIDTLQKEGFLENKDVRDLTDNSDVSLNTKICISYDNNQFIYEYGGDC</sequence>
<evidence type="ECO:0000313" key="4">
    <source>
        <dbReference type="Proteomes" id="UP000886786"/>
    </source>
</evidence>
<evidence type="ECO:0000256" key="2">
    <source>
        <dbReference type="SAM" id="Phobius"/>
    </source>
</evidence>
<feature type="transmembrane region" description="Helical" evidence="2">
    <location>
        <begin position="7"/>
        <end position="29"/>
    </location>
</feature>
<dbReference type="InterPro" id="IPR012902">
    <property type="entry name" value="N_methyl_site"/>
</dbReference>
<reference evidence="3" key="2">
    <citation type="journal article" date="2021" name="PeerJ">
        <title>Extensive microbial diversity within the chicken gut microbiome revealed by metagenomics and culture.</title>
        <authorList>
            <person name="Gilroy R."/>
            <person name="Ravi A."/>
            <person name="Getino M."/>
            <person name="Pursley I."/>
            <person name="Horton D.L."/>
            <person name="Alikhan N.F."/>
            <person name="Baker D."/>
            <person name="Gharbi K."/>
            <person name="Hall N."/>
            <person name="Watson M."/>
            <person name="Adriaenssens E.M."/>
            <person name="Foster-Nyarko E."/>
            <person name="Jarju S."/>
            <person name="Secka A."/>
            <person name="Antonio M."/>
            <person name="Oren A."/>
            <person name="Chaudhuri R.R."/>
            <person name="La Ragione R."/>
            <person name="Hildebrand F."/>
            <person name="Pallen M.J."/>
        </authorList>
    </citation>
    <scope>NUCLEOTIDE SEQUENCE</scope>
    <source>
        <strain evidence="3">CHK147-3167</strain>
    </source>
</reference>
<accession>A0A9D0ZS78</accession>
<dbReference type="GO" id="GO:0015628">
    <property type="term" value="P:protein secretion by the type II secretion system"/>
    <property type="evidence" value="ECO:0007669"/>
    <property type="project" value="InterPro"/>
</dbReference>
<keyword evidence="2" id="KW-1133">Transmembrane helix</keyword>
<dbReference type="Gene3D" id="3.30.700.10">
    <property type="entry name" value="Glycoprotein, Type 4 Pilin"/>
    <property type="match status" value="1"/>
</dbReference>
<gene>
    <name evidence="3" type="ORF">IAB27_02075</name>
</gene>
<dbReference type="EMBL" id="DVFV01000040">
    <property type="protein sequence ID" value="HIQ90400.1"/>
    <property type="molecule type" value="Genomic_DNA"/>
</dbReference>
<dbReference type="InterPro" id="IPR045584">
    <property type="entry name" value="Pilin-like"/>
</dbReference>
<dbReference type="Pfam" id="PF07963">
    <property type="entry name" value="N_methyl"/>
    <property type="match status" value="1"/>
</dbReference>
<dbReference type="SUPFAM" id="SSF54523">
    <property type="entry name" value="Pili subunits"/>
    <property type="match status" value="1"/>
</dbReference>
<dbReference type="GO" id="GO:0015627">
    <property type="term" value="C:type II protein secretion system complex"/>
    <property type="evidence" value="ECO:0007669"/>
    <property type="project" value="InterPro"/>
</dbReference>
<dbReference type="PRINTS" id="PR00813">
    <property type="entry name" value="BCTERIALGSPG"/>
</dbReference>
<evidence type="ECO:0000313" key="3">
    <source>
        <dbReference type="EMBL" id="HIQ90400.1"/>
    </source>
</evidence>
<keyword evidence="1" id="KW-0488">Methylation</keyword>
<protein>
    <submittedName>
        <fullName evidence="3">Prepilin-type N-terminal cleavage/methylation domain-containing protein</fullName>
    </submittedName>
</protein>
<keyword evidence="2" id="KW-0812">Transmembrane</keyword>
<dbReference type="Proteomes" id="UP000886786">
    <property type="component" value="Unassembled WGS sequence"/>
</dbReference>
<dbReference type="InterPro" id="IPR000983">
    <property type="entry name" value="Bac_GSPG_pilin"/>
</dbReference>